<dbReference type="Gene3D" id="3.40.190.10">
    <property type="entry name" value="Periplasmic binding protein-like II"/>
    <property type="match status" value="2"/>
</dbReference>
<evidence type="ECO:0000259" key="5">
    <source>
        <dbReference type="PROSITE" id="PS50931"/>
    </source>
</evidence>
<evidence type="ECO:0000256" key="2">
    <source>
        <dbReference type="ARBA" id="ARBA00023015"/>
    </source>
</evidence>
<dbReference type="EMBL" id="FMJE01000005">
    <property type="protein sequence ID" value="SCM82985.1"/>
    <property type="molecule type" value="Genomic_DNA"/>
</dbReference>
<keyword evidence="3" id="KW-0238">DNA-binding</keyword>
<dbReference type="RefSeq" id="WP_288185533.1">
    <property type="nucleotide sequence ID" value="NZ_LT608335.1"/>
</dbReference>
<dbReference type="Pfam" id="PF00126">
    <property type="entry name" value="HTH_1"/>
    <property type="match status" value="1"/>
</dbReference>
<dbReference type="Pfam" id="PF03466">
    <property type="entry name" value="LysR_substrate"/>
    <property type="match status" value="1"/>
</dbReference>
<feature type="domain" description="HTH lysR-type" evidence="5">
    <location>
        <begin position="1"/>
        <end position="58"/>
    </location>
</feature>
<dbReference type="GO" id="GO:0003700">
    <property type="term" value="F:DNA-binding transcription factor activity"/>
    <property type="evidence" value="ECO:0007669"/>
    <property type="project" value="InterPro"/>
</dbReference>
<dbReference type="SUPFAM" id="SSF46785">
    <property type="entry name" value="Winged helix' DNA-binding domain"/>
    <property type="match status" value="1"/>
</dbReference>
<dbReference type="PROSITE" id="PS50931">
    <property type="entry name" value="HTH_LYSR"/>
    <property type="match status" value="1"/>
</dbReference>
<reference evidence="6" key="1">
    <citation type="submission" date="2016-08" db="EMBL/GenBank/DDBJ databases">
        <authorList>
            <person name="Seilhamer J.J."/>
        </authorList>
    </citation>
    <scope>NUCLEOTIDE SEQUENCE</scope>
    <source>
        <strain evidence="6">86</strain>
    </source>
</reference>
<name>A0A212LZG5_9FIRM</name>
<protein>
    <submittedName>
        <fullName evidence="6">Putative RuBisCO transcriptional regulator</fullName>
    </submittedName>
</protein>
<keyword evidence="2" id="KW-0805">Transcription regulation</keyword>
<dbReference type="GO" id="GO:0000976">
    <property type="term" value="F:transcription cis-regulatory region binding"/>
    <property type="evidence" value="ECO:0007669"/>
    <property type="project" value="TreeGrafter"/>
</dbReference>
<evidence type="ECO:0000313" key="6">
    <source>
        <dbReference type="EMBL" id="SCM82985.1"/>
    </source>
</evidence>
<keyword evidence="4" id="KW-0804">Transcription</keyword>
<dbReference type="Gene3D" id="1.10.10.10">
    <property type="entry name" value="Winged helix-like DNA-binding domain superfamily/Winged helix DNA-binding domain"/>
    <property type="match status" value="1"/>
</dbReference>
<dbReference type="InterPro" id="IPR000847">
    <property type="entry name" value="LysR_HTH_N"/>
</dbReference>
<accession>A0A212LZG5</accession>
<evidence type="ECO:0000256" key="1">
    <source>
        <dbReference type="ARBA" id="ARBA00009437"/>
    </source>
</evidence>
<sequence>MTIQQLRTFCAVVEDKSFHRAADRLYMAQASVSQQIAALEKYYAVLLFIRSGRSFSITAEGLSLYKWAKEILALIDAIPDKFKELHRQSEGKLVLGASTLAGNFILPPILKQFKETYPKVELAVHIGYGNEMVDRVRNGTLDLAIVGKNLNWVNEAEVKFLPVAIDHLSLIAAQGHPLTKRKIVYPQELVGPYTFIHSRPGSAMRSMVEDYLKQENVTPNSILEMGNHETIKRAVEQGLGIALISTVCISREIASGQLVNIPLLNLSRVSRQFILVSKQRQEYNYLERSFIDILAGLIPPDIKA</sequence>
<gene>
    <name evidence="6" type="ORF">KL86SPO_50757</name>
</gene>
<dbReference type="PRINTS" id="PR00039">
    <property type="entry name" value="HTHLYSR"/>
</dbReference>
<dbReference type="AlphaFoldDB" id="A0A212LZG5"/>
<dbReference type="InterPro" id="IPR005119">
    <property type="entry name" value="LysR_subst-bd"/>
</dbReference>
<dbReference type="PANTHER" id="PTHR30126">
    <property type="entry name" value="HTH-TYPE TRANSCRIPTIONAL REGULATOR"/>
    <property type="match status" value="1"/>
</dbReference>
<proteinExistence type="inferred from homology"/>
<evidence type="ECO:0000256" key="4">
    <source>
        <dbReference type="ARBA" id="ARBA00023163"/>
    </source>
</evidence>
<dbReference type="FunFam" id="1.10.10.10:FF:000001">
    <property type="entry name" value="LysR family transcriptional regulator"/>
    <property type="match status" value="1"/>
</dbReference>
<dbReference type="InterPro" id="IPR036388">
    <property type="entry name" value="WH-like_DNA-bd_sf"/>
</dbReference>
<comment type="similarity">
    <text evidence="1">Belongs to the LysR transcriptional regulatory family.</text>
</comment>
<evidence type="ECO:0000256" key="3">
    <source>
        <dbReference type="ARBA" id="ARBA00023125"/>
    </source>
</evidence>
<dbReference type="SUPFAM" id="SSF53850">
    <property type="entry name" value="Periplasmic binding protein-like II"/>
    <property type="match status" value="1"/>
</dbReference>
<dbReference type="InterPro" id="IPR036390">
    <property type="entry name" value="WH_DNA-bd_sf"/>
</dbReference>
<dbReference type="PANTHER" id="PTHR30126:SF40">
    <property type="entry name" value="HTH-TYPE TRANSCRIPTIONAL REGULATOR GLTR"/>
    <property type="match status" value="1"/>
</dbReference>
<organism evidence="6">
    <name type="scientific">uncultured Sporomusa sp</name>
    <dbReference type="NCBI Taxonomy" id="307249"/>
    <lineage>
        <taxon>Bacteria</taxon>
        <taxon>Bacillati</taxon>
        <taxon>Bacillota</taxon>
        <taxon>Negativicutes</taxon>
        <taxon>Selenomonadales</taxon>
        <taxon>Sporomusaceae</taxon>
        <taxon>Sporomusa</taxon>
        <taxon>environmental samples</taxon>
    </lineage>
</organism>